<keyword evidence="5 6" id="KW-0472">Membrane</keyword>
<dbReference type="GO" id="GO:0016020">
    <property type="term" value="C:membrane"/>
    <property type="evidence" value="ECO:0007669"/>
    <property type="project" value="UniProtKB-SubCell"/>
</dbReference>
<feature type="transmembrane region" description="Helical" evidence="6">
    <location>
        <begin position="429"/>
        <end position="449"/>
    </location>
</feature>
<dbReference type="InterPro" id="IPR000109">
    <property type="entry name" value="POT_fam"/>
</dbReference>
<feature type="transmembrane region" description="Helical" evidence="6">
    <location>
        <begin position="556"/>
        <end position="576"/>
    </location>
</feature>
<evidence type="ECO:0000256" key="5">
    <source>
        <dbReference type="ARBA" id="ARBA00023136"/>
    </source>
</evidence>
<evidence type="ECO:0000256" key="2">
    <source>
        <dbReference type="ARBA" id="ARBA00005982"/>
    </source>
</evidence>
<comment type="similarity">
    <text evidence="2">Belongs to the major facilitator superfamily. Proton-dependent oligopeptide transporter (POT/PTR) (TC 2.A.17) family.</text>
</comment>
<evidence type="ECO:0000313" key="7">
    <source>
        <dbReference type="EMBL" id="CAL0327431.1"/>
    </source>
</evidence>
<comment type="caution">
    <text evidence="7">The sequence shown here is derived from an EMBL/GenBank/DDBJ whole genome shotgun (WGS) entry which is preliminary data.</text>
</comment>
<comment type="subcellular location">
    <subcellularLocation>
        <location evidence="1">Membrane</location>
        <topology evidence="1">Multi-pass membrane protein</topology>
    </subcellularLocation>
</comment>
<name>A0AAV1Y0B1_LUPLU</name>
<proteinExistence type="inferred from homology"/>
<keyword evidence="4 6" id="KW-1133">Transmembrane helix</keyword>
<feature type="transmembrane region" description="Helical" evidence="6">
    <location>
        <begin position="513"/>
        <end position="536"/>
    </location>
</feature>
<feature type="transmembrane region" description="Helical" evidence="6">
    <location>
        <begin position="469"/>
        <end position="492"/>
    </location>
</feature>
<feature type="transmembrane region" description="Helical" evidence="6">
    <location>
        <begin position="157"/>
        <end position="180"/>
    </location>
</feature>
<evidence type="ECO:0000256" key="6">
    <source>
        <dbReference type="SAM" id="Phobius"/>
    </source>
</evidence>
<feature type="transmembrane region" description="Helical" evidence="6">
    <location>
        <begin position="201"/>
        <end position="220"/>
    </location>
</feature>
<keyword evidence="8" id="KW-1185">Reference proteome</keyword>
<dbReference type="InterPro" id="IPR036259">
    <property type="entry name" value="MFS_trans_sf"/>
</dbReference>
<dbReference type="Gene3D" id="1.20.1250.20">
    <property type="entry name" value="MFS general substrate transporter like domains"/>
    <property type="match status" value="1"/>
</dbReference>
<reference evidence="7 8" key="1">
    <citation type="submission" date="2024-03" db="EMBL/GenBank/DDBJ databases">
        <authorList>
            <person name="Martinez-Hernandez J."/>
        </authorList>
    </citation>
    <scope>NUCLEOTIDE SEQUENCE [LARGE SCALE GENOMIC DNA]</scope>
</reference>
<evidence type="ECO:0000313" key="8">
    <source>
        <dbReference type="Proteomes" id="UP001497480"/>
    </source>
</evidence>
<evidence type="ECO:0000256" key="3">
    <source>
        <dbReference type="ARBA" id="ARBA00022692"/>
    </source>
</evidence>
<dbReference type="Proteomes" id="UP001497480">
    <property type="component" value="Unassembled WGS sequence"/>
</dbReference>
<dbReference type="AlphaFoldDB" id="A0AAV1Y0B1"/>
<evidence type="ECO:0000256" key="4">
    <source>
        <dbReference type="ARBA" id="ARBA00022989"/>
    </source>
</evidence>
<keyword evidence="3 6" id="KW-0812">Transmembrane</keyword>
<feature type="transmembrane region" description="Helical" evidence="6">
    <location>
        <begin position="115"/>
        <end position="137"/>
    </location>
</feature>
<dbReference type="EMBL" id="CAXHTB010000020">
    <property type="protein sequence ID" value="CAL0327431.1"/>
    <property type="molecule type" value="Genomic_DNA"/>
</dbReference>
<organism evidence="7 8">
    <name type="scientific">Lupinus luteus</name>
    <name type="common">European yellow lupine</name>
    <dbReference type="NCBI Taxonomy" id="3873"/>
    <lineage>
        <taxon>Eukaryota</taxon>
        <taxon>Viridiplantae</taxon>
        <taxon>Streptophyta</taxon>
        <taxon>Embryophyta</taxon>
        <taxon>Tracheophyta</taxon>
        <taxon>Spermatophyta</taxon>
        <taxon>Magnoliopsida</taxon>
        <taxon>eudicotyledons</taxon>
        <taxon>Gunneridae</taxon>
        <taxon>Pentapetalae</taxon>
        <taxon>rosids</taxon>
        <taxon>fabids</taxon>
        <taxon>Fabales</taxon>
        <taxon>Fabaceae</taxon>
        <taxon>Papilionoideae</taxon>
        <taxon>50 kb inversion clade</taxon>
        <taxon>genistoids sensu lato</taxon>
        <taxon>core genistoids</taxon>
        <taxon>Genisteae</taxon>
        <taxon>Lupinus</taxon>
    </lineage>
</organism>
<feature type="transmembrane region" description="Helical" evidence="6">
    <location>
        <begin position="226"/>
        <end position="247"/>
    </location>
</feature>
<dbReference type="GO" id="GO:0022857">
    <property type="term" value="F:transmembrane transporter activity"/>
    <property type="evidence" value="ECO:0007669"/>
    <property type="project" value="InterPro"/>
</dbReference>
<feature type="transmembrane region" description="Helical" evidence="6">
    <location>
        <begin position="388"/>
        <end position="408"/>
    </location>
</feature>
<accession>A0AAV1Y0B1</accession>
<dbReference type="PANTHER" id="PTHR11654">
    <property type="entry name" value="OLIGOPEPTIDE TRANSPORTER-RELATED"/>
    <property type="match status" value="1"/>
</dbReference>
<sequence>MDSVVHDTSVLEEAIEHEDGLHTGDGSVNIKGKLAVKKKTGTWKASSYVLGTFFCERLAYYGIASNLVTHLTTKLHENKIVAAKNVNTFQGTSYLTPLIGSFIADAYWGRYWTIILFYGVYLIGICILIVSASIPALEPVDCVKSVCPPPTSSQRGVFFLGLYLVALGTGGIKPCIWPFGADQFDDTDQNEKAIKGSFFNWNYFTSNIGALVATTVLVWTEENVGWGLGYGIAASFIAIGIMVFFLGTHKYRLQRPHGSPLTRICQVIVASLFKWKLKVPRDNCLLYEVEMKNSSIELIQGSRKLEHSNGLRCLDKAAVISDAEKESAEATDPWKLCTVTQVEEMKILIRMFPIWATGIIFCAVYAQMSSLFVVQGKMMHATIGSFKIPAASLSTFSIIGVLIWVVIYDRGVVPVARKFTGHPRGFTELQRMGIGLFLSIICMLTAGILEYKRLQMAKELGLVDKNVLVPLSIFWQVPQYFLLGAAEVFTFVGQHEFFYEQAPDSMRSFCSALALLTNSLGNYLSTFILTIVGNITTKGGKSGWIPNNLNEGHVDYFFWLLGGLSFLNMLVYIVFAKRYKQKSYHRI</sequence>
<dbReference type="SUPFAM" id="SSF103473">
    <property type="entry name" value="MFS general substrate transporter"/>
    <property type="match status" value="1"/>
</dbReference>
<dbReference type="Pfam" id="PF00854">
    <property type="entry name" value="PTR2"/>
    <property type="match status" value="1"/>
</dbReference>
<evidence type="ECO:0000256" key="1">
    <source>
        <dbReference type="ARBA" id="ARBA00004141"/>
    </source>
</evidence>
<gene>
    <name evidence="7" type="ORF">LLUT_LOCUS28491</name>
</gene>
<protein>
    <submittedName>
        <fullName evidence="7">Uncharacterized protein</fullName>
    </submittedName>
</protein>
<feature type="transmembrane region" description="Helical" evidence="6">
    <location>
        <begin position="347"/>
        <end position="368"/>
    </location>
</feature>